<dbReference type="InterPro" id="IPR021109">
    <property type="entry name" value="Peptidase_aspartic_dom_sf"/>
</dbReference>
<keyword evidence="1" id="KW-0645">Protease</keyword>
<reference evidence="2" key="1">
    <citation type="submission" date="2021-06" db="EMBL/GenBank/DDBJ databases">
        <authorList>
            <person name="Kallberg Y."/>
            <person name="Tangrot J."/>
            <person name="Rosling A."/>
        </authorList>
    </citation>
    <scope>NUCLEOTIDE SEQUENCE</scope>
    <source>
        <strain evidence="2">FL130A</strain>
    </source>
</reference>
<dbReference type="GO" id="GO:0006508">
    <property type="term" value="P:proteolysis"/>
    <property type="evidence" value="ECO:0007669"/>
    <property type="project" value="InterPro"/>
</dbReference>
<keyword evidence="1" id="KW-0378">Hydrolase</keyword>
<dbReference type="Proteomes" id="UP000789508">
    <property type="component" value="Unassembled WGS sequence"/>
</dbReference>
<dbReference type="OrthoDB" id="2446883at2759"/>
<dbReference type="AlphaFoldDB" id="A0A9N9CIS3"/>
<gene>
    <name evidence="2" type="ORF">ALEPTO_LOCUS8167</name>
</gene>
<protein>
    <submittedName>
        <fullName evidence="2">3584_t:CDS:1</fullName>
    </submittedName>
</protein>
<dbReference type="InterPro" id="IPR001969">
    <property type="entry name" value="Aspartic_peptidase_AS"/>
</dbReference>
<dbReference type="PROSITE" id="PS00141">
    <property type="entry name" value="ASP_PROTEASE"/>
    <property type="match status" value="1"/>
</dbReference>
<organism evidence="2 3">
    <name type="scientific">Ambispora leptoticha</name>
    <dbReference type="NCBI Taxonomy" id="144679"/>
    <lineage>
        <taxon>Eukaryota</taxon>
        <taxon>Fungi</taxon>
        <taxon>Fungi incertae sedis</taxon>
        <taxon>Mucoromycota</taxon>
        <taxon>Glomeromycotina</taxon>
        <taxon>Glomeromycetes</taxon>
        <taxon>Archaeosporales</taxon>
        <taxon>Ambisporaceae</taxon>
        <taxon>Ambispora</taxon>
    </lineage>
</organism>
<dbReference type="EMBL" id="CAJVPS010004263">
    <property type="protein sequence ID" value="CAG8601506.1"/>
    <property type="molecule type" value="Genomic_DNA"/>
</dbReference>
<evidence type="ECO:0000313" key="3">
    <source>
        <dbReference type="Proteomes" id="UP000789508"/>
    </source>
</evidence>
<keyword evidence="3" id="KW-1185">Reference proteome</keyword>
<dbReference type="GO" id="GO:0004190">
    <property type="term" value="F:aspartic-type endopeptidase activity"/>
    <property type="evidence" value="ECO:0007669"/>
    <property type="project" value="UniProtKB-KW"/>
</dbReference>
<accession>A0A9N9CIS3</accession>
<keyword evidence="1" id="KW-0064">Aspartyl protease</keyword>
<sequence length="396" mass="44993">MSNIYTEIARLKLNTEQKSALIYYLTENGEAEAKAEKAFTACNNDEEKHAYLNLVLASFHKNPELSEKSRSTEIESVNLVTDDKISESHLEFVEKLKLDTSEEPVFGKYDPKDADLKRFAKKLHLDQTDYARLTDKDIEKFYEFVGPDVAWPPTIDKSEHCLIFDCFAHPEERQDEEYVKNLIAYQRFTEAGQFDPSKGLIIDGKIVRYGPKLWGKEYEKMLSKNPGALYASIIEEVHMQIRKKANPNVIGIMSNIELDTSINCKYRLLLDTGSTYTVIPQLVQKRMGTPAGWSVMPTLATGYASNTRMFKISEPWEVSLGDGVNWTDWMVIEELYLWQKGLPPNVVDCGLVGFDILNNTYQIKVPGKPYAFVTDNNITNQLQQTHNSINGSDGSG</sequence>
<proteinExistence type="predicted"/>
<evidence type="ECO:0000256" key="1">
    <source>
        <dbReference type="ARBA" id="ARBA00022750"/>
    </source>
</evidence>
<name>A0A9N9CIS3_9GLOM</name>
<dbReference type="SUPFAM" id="SSF50630">
    <property type="entry name" value="Acid proteases"/>
    <property type="match status" value="1"/>
</dbReference>
<evidence type="ECO:0000313" key="2">
    <source>
        <dbReference type="EMBL" id="CAG8601506.1"/>
    </source>
</evidence>
<comment type="caution">
    <text evidence="2">The sequence shown here is derived from an EMBL/GenBank/DDBJ whole genome shotgun (WGS) entry which is preliminary data.</text>
</comment>